<name>A0A8X6G7J4_TRICU</name>
<keyword evidence="2" id="KW-1185">Reference proteome</keyword>
<dbReference type="Proteomes" id="UP000887116">
    <property type="component" value="Unassembled WGS sequence"/>
</dbReference>
<dbReference type="AlphaFoldDB" id="A0A8X6G7J4"/>
<gene>
    <name evidence="1" type="primary">NCL1_53807</name>
    <name evidence="1" type="ORF">TNCT_710321</name>
</gene>
<proteinExistence type="predicted"/>
<organism evidence="1 2">
    <name type="scientific">Trichonephila clavata</name>
    <name type="common">Joro spider</name>
    <name type="synonym">Nephila clavata</name>
    <dbReference type="NCBI Taxonomy" id="2740835"/>
    <lineage>
        <taxon>Eukaryota</taxon>
        <taxon>Metazoa</taxon>
        <taxon>Ecdysozoa</taxon>
        <taxon>Arthropoda</taxon>
        <taxon>Chelicerata</taxon>
        <taxon>Arachnida</taxon>
        <taxon>Araneae</taxon>
        <taxon>Araneomorphae</taxon>
        <taxon>Entelegynae</taxon>
        <taxon>Araneoidea</taxon>
        <taxon>Nephilidae</taxon>
        <taxon>Trichonephila</taxon>
    </lineage>
</organism>
<sequence length="370" mass="43854">MLILTLRQMAVNELATFLFNSREFEYLQEKYKSPIYLLPEEKWEHLIKEKLPPSSCPTALRQEITAAIRPISFEVGNWILDHLKTEKGQSKIIKIPLLWKSDGTINRVKTADMIIQSQNFSVELRFRMACKYWCWHEIIKFLEGLSPNENLIIYRKYAKYSLVTCKHIQYCLKFIANIRHSCQRFALEFPWTCVTMFNRVFDHLPLVNKIELEIKAVKFGKIPLARHCLSRMDAQRRMRTLQLYPYHVLRIYLFWPLQALFIDAAATVKEVLSNHSFLQLIHIIICQKILPGWRDFDYRDLLRRFWQGIPERCKEYVKGDGIFNILMVILEGKGFRTSLRSGVPRRYLAHDRTLIENALKCSRLTFFSAN</sequence>
<evidence type="ECO:0000313" key="1">
    <source>
        <dbReference type="EMBL" id="GFQ97942.1"/>
    </source>
</evidence>
<comment type="caution">
    <text evidence="1">The sequence shown here is derived from an EMBL/GenBank/DDBJ whole genome shotgun (WGS) entry which is preliminary data.</text>
</comment>
<dbReference type="EMBL" id="BMAO01024814">
    <property type="protein sequence ID" value="GFQ97942.1"/>
    <property type="molecule type" value="Genomic_DNA"/>
</dbReference>
<reference evidence="1" key="1">
    <citation type="submission" date="2020-07" db="EMBL/GenBank/DDBJ databases">
        <title>Multicomponent nature underlies the extraordinary mechanical properties of spider dragline silk.</title>
        <authorList>
            <person name="Kono N."/>
            <person name="Nakamura H."/>
            <person name="Mori M."/>
            <person name="Yoshida Y."/>
            <person name="Ohtoshi R."/>
            <person name="Malay A.D."/>
            <person name="Moran D.A.P."/>
            <person name="Tomita M."/>
            <person name="Numata K."/>
            <person name="Arakawa K."/>
        </authorList>
    </citation>
    <scope>NUCLEOTIDE SEQUENCE</scope>
</reference>
<protein>
    <submittedName>
        <fullName evidence="1">Uncharacterized protein</fullName>
    </submittedName>
</protein>
<dbReference type="OrthoDB" id="6407690at2759"/>
<evidence type="ECO:0000313" key="2">
    <source>
        <dbReference type="Proteomes" id="UP000887116"/>
    </source>
</evidence>
<accession>A0A8X6G7J4</accession>